<sequence length="543" mass="56786">MRTHLTGAALIALLAACEQGAVETDAEAPQNEQEEVTAAPDASTLPEALKAGEITPAAITQQYLSRIDEIDDSGPFINAVLRINDEAVSQAEQLAETYGEAENKPLLYGLPILIKDNIETADMPTTAGSLALLENDTKRDAPAIAKLREAGAVILGKTNLSEWANFRSSQSVSGYSAVGGLSRNPHDVTRNTCGSSSGSGAAVAAGLAWGALGTETNGSVICPSASNGIVGFKPTVGLVSRRHVVPISASQDTIGPMTTSVRDAAMILTAMAGTDEGDEATLDADQYATDFVAALEGANLEGVRLGVLRGAQSDDPREQAVFNEALRRAEEAGAILVDIEDHEVSLNGGEAYLVLQAEFKDGLNAYLADAAPAVTTRTLADVIAFNEAEERQLALFGQDILTGSEETGGTQGQDYQEAVANVQRATREEGIDRLLADYEVDFLVAPSFAPAFAIDLVRGDKIGGSAGAGWIAAIAGYPHLTVPMGDVRGLPVGFSIMGARWSDAEVLAVGQAMEDILPERLVPTFREGPEEDEGIAGLLRPVL</sequence>
<keyword evidence="2" id="KW-0378">Hydrolase</keyword>
<dbReference type="EC" id="3.5.1.4" evidence="2"/>
<accession>A0A9X2RK67</accession>
<evidence type="ECO:0000313" key="3">
    <source>
        <dbReference type="Proteomes" id="UP001142610"/>
    </source>
</evidence>
<dbReference type="Pfam" id="PF01425">
    <property type="entry name" value="Amidase"/>
    <property type="match status" value="1"/>
</dbReference>
<organism evidence="2 3">
    <name type="scientific">Parvularcula maris</name>
    <dbReference type="NCBI Taxonomy" id="2965077"/>
    <lineage>
        <taxon>Bacteria</taxon>
        <taxon>Pseudomonadati</taxon>
        <taxon>Pseudomonadota</taxon>
        <taxon>Alphaproteobacteria</taxon>
        <taxon>Parvularculales</taxon>
        <taxon>Parvularculaceae</taxon>
        <taxon>Parvularcula</taxon>
    </lineage>
</organism>
<dbReference type="Gene3D" id="3.90.1300.10">
    <property type="entry name" value="Amidase signature (AS) domain"/>
    <property type="match status" value="1"/>
</dbReference>
<dbReference type="RefSeq" id="WP_256619349.1">
    <property type="nucleotide sequence ID" value="NZ_JANIBC010000005.1"/>
</dbReference>
<dbReference type="PROSITE" id="PS51257">
    <property type="entry name" value="PROKAR_LIPOPROTEIN"/>
    <property type="match status" value="1"/>
</dbReference>
<dbReference type="NCBIfam" id="NF006006">
    <property type="entry name" value="PRK08137.1"/>
    <property type="match status" value="1"/>
</dbReference>
<dbReference type="AlphaFoldDB" id="A0A9X2RK67"/>
<evidence type="ECO:0000259" key="1">
    <source>
        <dbReference type="Pfam" id="PF01425"/>
    </source>
</evidence>
<keyword evidence="3" id="KW-1185">Reference proteome</keyword>
<dbReference type="SUPFAM" id="SSF75304">
    <property type="entry name" value="Amidase signature (AS) enzymes"/>
    <property type="match status" value="1"/>
</dbReference>
<dbReference type="GO" id="GO:0004040">
    <property type="term" value="F:amidase activity"/>
    <property type="evidence" value="ECO:0007669"/>
    <property type="project" value="UniProtKB-EC"/>
</dbReference>
<proteinExistence type="predicted"/>
<evidence type="ECO:0000313" key="2">
    <source>
        <dbReference type="EMBL" id="MCQ8185463.1"/>
    </source>
</evidence>
<reference evidence="2" key="1">
    <citation type="submission" date="2022-07" db="EMBL/GenBank/DDBJ databases">
        <title>Parvularcula maris sp. nov., an algicidal bacterium isolated from seawater.</title>
        <authorList>
            <person name="Li F."/>
        </authorList>
    </citation>
    <scope>NUCLEOTIDE SEQUENCE</scope>
    <source>
        <strain evidence="2">BGMRC 0090</strain>
    </source>
</reference>
<dbReference type="PANTHER" id="PTHR42678:SF34">
    <property type="entry name" value="OS04G0183300 PROTEIN"/>
    <property type="match status" value="1"/>
</dbReference>
<dbReference type="PANTHER" id="PTHR42678">
    <property type="entry name" value="AMIDASE"/>
    <property type="match status" value="1"/>
</dbReference>
<dbReference type="InterPro" id="IPR023631">
    <property type="entry name" value="Amidase_dom"/>
</dbReference>
<dbReference type="InterPro" id="IPR036928">
    <property type="entry name" value="AS_sf"/>
</dbReference>
<gene>
    <name evidence="2" type="ORF">NOG11_08650</name>
</gene>
<protein>
    <submittedName>
        <fullName evidence="2">Amidase</fullName>
        <ecNumber evidence="2">3.5.1.4</ecNumber>
    </submittedName>
</protein>
<feature type="domain" description="Amidase" evidence="1">
    <location>
        <begin position="59"/>
        <end position="507"/>
    </location>
</feature>
<dbReference type="EMBL" id="JANIBC010000005">
    <property type="protein sequence ID" value="MCQ8185463.1"/>
    <property type="molecule type" value="Genomic_DNA"/>
</dbReference>
<dbReference type="Proteomes" id="UP001142610">
    <property type="component" value="Unassembled WGS sequence"/>
</dbReference>
<comment type="caution">
    <text evidence="2">The sequence shown here is derived from an EMBL/GenBank/DDBJ whole genome shotgun (WGS) entry which is preliminary data.</text>
</comment>
<name>A0A9X2RK67_9PROT</name>